<comment type="catalytic activity">
    <reaction evidence="7">
        <text>L-cysteinyl-[prolipoprotein] + a 1,2-diacyl-sn-glycero-3-phospho-(1'-sn-glycerol) = an S-1,2-diacyl-sn-glyceryl-L-cysteinyl-[prolipoprotein] + sn-glycerol 1-phosphate + H(+)</text>
        <dbReference type="Rhea" id="RHEA:56712"/>
        <dbReference type="Rhea" id="RHEA-COMP:14679"/>
        <dbReference type="Rhea" id="RHEA-COMP:14680"/>
        <dbReference type="ChEBI" id="CHEBI:15378"/>
        <dbReference type="ChEBI" id="CHEBI:29950"/>
        <dbReference type="ChEBI" id="CHEBI:57685"/>
        <dbReference type="ChEBI" id="CHEBI:64716"/>
        <dbReference type="ChEBI" id="CHEBI:140658"/>
        <dbReference type="EC" id="2.5.1.145"/>
    </reaction>
</comment>
<keyword evidence="2 7" id="KW-1003">Cell membrane</keyword>
<keyword evidence="8" id="KW-0449">Lipoprotein</keyword>
<dbReference type="NCBIfam" id="TIGR00544">
    <property type="entry name" value="lgt"/>
    <property type="match status" value="1"/>
</dbReference>
<comment type="pathway">
    <text evidence="7">Protein modification; lipoprotein biosynthesis (diacylglyceryl transfer).</text>
</comment>
<name>A0A1U7NF93_9FIRM</name>
<dbReference type="EMBL" id="MPJW01000148">
    <property type="protein sequence ID" value="OLU38851.1"/>
    <property type="molecule type" value="Genomic_DNA"/>
</dbReference>
<keyword evidence="5 7" id="KW-1133">Transmembrane helix</keyword>
<reference evidence="8 9" key="1">
    <citation type="submission" date="2016-11" db="EMBL/GenBank/DDBJ databases">
        <title>Description of two novel members of the family Erysipelotrichaceae: Ileibacterium lipovorans gen. nov., sp. nov. and Dubosiella newyorkensis, gen. nov., sp. nov.</title>
        <authorList>
            <person name="Cox L.M."/>
            <person name="Sohn J."/>
            <person name="Tyrrell K.L."/>
            <person name="Citron D.M."/>
            <person name="Lawson P.A."/>
            <person name="Patel N.B."/>
            <person name="Iizumi T."/>
            <person name="Perez-Perez G.I."/>
            <person name="Goldstein E.J."/>
            <person name="Blaser M.J."/>
        </authorList>
    </citation>
    <scope>NUCLEOTIDE SEQUENCE [LARGE SCALE GENOMIC DNA]</scope>
    <source>
        <strain evidence="8 9">NYU-BL-A3</strain>
    </source>
</reference>
<dbReference type="InterPro" id="IPR001640">
    <property type="entry name" value="Lgt"/>
</dbReference>
<proteinExistence type="inferred from homology"/>
<dbReference type="AlphaFoldDB" id="A0A1U7NF93"/>
<evidence type="ECO:0000256" key="2">
    <source>
        <dbReference type="ARBA" id="ARBA00022475"/>
    </source>
</evidence>
<evidence type="ECO:0000256" key="5">
    <source>
        <dbReference type="ARBA" id="ARBA00022989"/>
    </source>
</evidence>
<dbReference type="GO" id="GO:0008961">
    <property type="term" value="F:phosphatidylglycerol-prolipoprotein diacylglyceryl transferase activity"/>
    <property type="evidence" value="ECO:0007669"/>
    <property type="project" value="UniProtKB-UniRule"/>
</dbReference>
<accession>A0A1U7NF93</accession>
<feature type="binding site" evidence="7">
    <location>
        <position position="129"/>
    </location>
    <ligand>
        <name>a 1,2-diacyl-sn-glycero-3-phospho-(1'-sn-glycerol)</name>
        <dbReference type="ChEBI" id="CHEBI:64716"/>
    </ligand>
</feature>
<evidence type="ECO:0000256" key="3">
    <source>
        <dbReference type="ARBA" id="ARBA00022679"/>
    </source>
</evidence>
<keyword evidence="6 7" id="KW-0472">Membrane</keyword>
<dbReference type="Proteomes" id="UP000186341">
    <property type="component" value="Unassembled WGS sequence"/>
</dbReference>
<dbReference type="GO" id="GO:0005886">
    <property type="term" value="C:plasma membrane"/>
    <property type="evidence" value="ECO:0007669"/>
    <property type="project" value="UniProtKB-SubCell"/>
</dbReference>
<dbReference type="RefSeq" id="WP_075819900.1">
    <property type="nucleotide sequence ID" value="NZ_CAJUTZ010000017.1"/>
</dbReference>
<feature type="transmembrane region" description="Helical" evidence="7">
    <location>
        <begin position="126"/>
        <end position="144"/>
    </location>
</feature>
<feature type="transmembrane region" description="Helical" evidence="7">
    <location>
        <begin position="13"/>
        <end position="31"/>
    </location>
</feature>
<keyword evidence="3 7" id="KW-0808">Transferase</keyword>
<evidence type="ECO:0000313" key="9">
    <source>
        <dbReference type="Proteomes" id="UP000186341"/>
    </source>
</evidence>
<sequence>MHYKLFDLGGLPVYTYGFCIAIGILAAFFVADRRGKKLGIDVSCLDSFTLWILIGGFAGSKLLYWLTRFQDILKDPSILMNLSDGWVVYGGILGGIAAGYIFCRIKKLNFWQFFDLVIPEVALAQGFGRLGCLFAGCCYGLEVHDHAWYGMVFPESGLAPAGVPLFPTQLLSSIYDFALFFVLIWLAKKKKFDGELAGWYLIMYSFGRFIIEFFRGDLVRGGAMGLSTSQIISIFTLIGGILILVIGRKMIQKKQNHSSTVQ</sequence>
<keyword evidence="4 7" id="KW-0812">Transmembrane</keyword>
<dbReference type="Pfam" id="PF01790">
    <property type="entry name" value="LGT"/>
    <property type="match status" value="1"/>
</dbReference>
<dbReference type="HAMAP" id="MF_01147">
    <property type="entry name" value="Lgt"/>
    <property type="match status" value="1"/>
</dbReference>
<comment type="subcellular location">
    <subcellularLocation>
        <location evidence="7">Cell membrane</location>
        <topology evidence="7">Multi-pass membrane protein</topology>
    </subcellularLocation>
</comment>
<comment type="function">
    <text evidence="7">Catalyzes the transfer of the diacylglyceryl group from phosphatidylglycerol to the sulfhydryl group of the N-terminal cysteine of a prolipoprotein, the first step in the formation of mature lipoproteins.</text>
</comment>
<evidence type="ECO:0000256" key="1">
    <source>
        <dbReference type="ARBA" id="ARBA00007150"/>
    </source>
</evidence>
<feature type="transmembrane region" description="Helical" evidence="7">
    <location>
        <begin position="43"/>
        <end position="66"/>
    </location>
</feature>
<organism evidence="8 9">
    <name type="scientific">Ileibacterium valens</name>
    <dbReference type="NCBI Taxonomy" id="1862668"/>
    <lineage>
        <taxon>Bacteria</taxon>
        <taxon>Bacillati</taxon>
        <taxon>Bacillota</taxon>
        <taxon>Erysipelotrichia</taxon>
        <taxon>Erysipelotrichales</taxon>
        <taxon>Erysipelotrichaceae</taxon>
        <taxon>Ileibacterium</taxon>
    </lineage>
</organism>
<dbReference type="GO" id="GO:0042158">
    <property type="term" value="P:lipoprotein biosynthetic process"/>
    <property type="evidence" value="ECO:0007669"/>
    <property type="project" value="UniProtKB-UniRule"/>
</dbReference>
<dbReference type="PANTHER" id="PTHR30589">
    <property type="entry name" value="PROLIPOPROTEIN DIACYLGLYCERYL TRANSFERASE"/>
    <property type="match status" value="1"/>
</dbReference>
<dbReference type="PANTHER" id="PTHR30589:SF0">
    <property type="entry name" value="PHOSPHATIDYLGLYCEROL--PROLIPOPROTEIN DIACYLGLYCERYL TRANSFERASE"/>
    <property type="match status" value="1"/>
</dbReference>
<dbReference type="EC" id="2.5.1.145" evidence="7"/>
<feature type="transmembrane region" description="Helical" evidence="7">
    <location>
        <begin position="164"/>
        <end position="186"/>
    </location>
</feature>
<gene>
    <name evidence="7" type="primary">lgt</name>
    <name evidence="8" type="ORF">BO222_07700</name>
</gene>
<feature type="transmembrane region" description="Helical" evidence="7">
    <location>
        <begin position="198"/>
        <end position="216"/>
    </location>
</feature>
<evidence type="ECO:0000256" key="4">
    <source>
        <dbReference type="ARBA" id="ARBA00022692"/>
    </source>
</evidence>
<evidence type="ECO:0000313" key="8">
    <source>
        <dbReference type="EMBL" id="OLU38851.1"/>
    </source>
</evidence>
<feature type="transmembrane region" description="Helical" evidence="7">
    <location>
        <begin position="86"/>
        <end position="105"/>
    </location>
</feature>
<comment type="similarity">
    <text evidence="1 7">Belongs to the Lgt family.</text>
</comment>
<feature type="transmembrane region" description="Helical" evidence="7">
    <location>
        <begin position="228"/>
        <end position="247"/>
    </location>
</feature>
<dbReference type="UniPathway" id="UPA00664"/>
<evidence type="ECO:0000256" key="7">
    <source>
        <dbReference type="HAMAP-Rule" id="MF_01147"/>
    </source>
</evidence>
<keyword evidence="9" id="KW-1185">Reference proteome</keyword>
<comment type="caution">
    <text evidence="8">The sequence shown here is derived from an EMBL/GenBank/DDBJ whole genome shotgun (WGS) entry which is preliminary data.</text>
</comment>
<evidence type="ECO:0000256" key="6">
    <source>
        <dbReference type="ARBA" id="ARBA00023136"/>
    </source>
</evidence>
<dbReference type="GeneID" id="82203065"/>
<protein>
    <recommendedName>
        <fullName evidence="7">Phosphatidylglycerol--prolipoprotein diacylglyceryl transferase</fullName>
        <ecNumber evidence="7">2.5.1.145</ecNumber>
    </recommendedName>
</protein>
<dbReference type="OrthoDB" id="871140at2"/>